<name>A0ABQ8SM84_PERAM</name>
<keyword evidence="3 5" id="KW-0378">Hydrolase</keyword>
<comment type="caution">
    <text evidence="8">The sequence shown here is derived from an EMBL/GenBank/DDBJ whole genome shotgun (WGS) entry which is preliminary data.</text>
</comment>
<dbReference type="InterPro" id="IPR019826">
    <property type="entry name" value="Carboxylesterase_B_AS"/>
</dbReference>
<feature type="region of interest" description="Disordered" evidence="6">
    <location>
        <begin position="421"/>
        <end position="440"/>
    </location>
</feature>
<evidence type="ECO:0000256" key="1">
    <source>
        <dbReference type="ARBA" id="ARBA00005964"/>
    </source>
</evidence>
<dbReference type="InterPro" id="IPR029058">
    <property type="entry name" value="AB_hydrolase_fold"/>
</dbReference>
<proteinExistence type="inferred from homology"/>
<dbReference type="SUPFAM" id="SSF53474">
    <property type="entry name" value="alpha/beta-Hydrolases"/>
    <property type="match status" value="1"/>
</dbReference>
<evidence type="ECO:0000313" key="8">
    <source>
        <dbReference type="EMBL" id="KAJ4435296.1"/>
    </source>
</evidence>
<keyword evidence="9" id="KW-1185">Reference proteome</keyword>
<reference evidence="8 9" key="1">
    <citation type="journal article" date="2022" name="Allergy">
        <title>Genome assembly and annotation of Periplaneta americana reveal a comprehensive cockroach allergen profile.</title>
        <authorList>
            <person name="Wang L."/>
            <person name="Xiong Q."/>
            <person name="Saelim N."/>
            <person name="Wang L."/>
            <person name="Nong W."/>
            <person name="Wan A.T."/>
            <person name="Shi M."/>
            <person name="Liu X."/>
            <person name="Cao Q."/>
            <person name="Hui J.H.L."/>
            <person name="Sookrung N."/>
            <person name="Leung T.F."/>
            <person name="Tungtrongchitr A."/>
            <person name="Tsui S.K.W."/>
        </authorList>
    </citation>
    <scope>NUCLEOTIDE SEQUENCE [LARGE SCALE GENOMIC DNA]</scope>
    <source>
        <strain evidence="8">PWHHKU_190912</strain>
    </source>
</reference>
<gene>
    <name evidence="8" type="ORF">ANN_17906</name>
</gene>
<keyword evidence="4" id="KW-0325">Glycoprotein</keyword>
<evidence type="ECO:0000256" key="4">
    <source>
        <dbReference type="ARBA" id="ARBA00023180"/>
    </source>
</evidence>
<feature type="domain" description="Carboxylesterase type B" evidence="7">
    <location>
        <begin position="87"/>
        <end position="256"/>
    </location>
</feature>
<dbReference type="PANTHER" id="PTHR43142:SF1">
    <property type="entry name" value="CARBOXYLIC ESTER HYDROLASE"/>
    <property type="match status" value="1"/>
</dbReference>
<dbReference type="InterPro" id="IPR002018">
    <property type="entry name" value="CarbesteraseB"/>
</dbReference>
<dbReference type="Pfam" id="PF00135">
    <property type="entry name" value="COesterase"/>
    <property type="match status" value="1"/>
</dbReference>
<protein>
    <recommendedName>
        <fullName evidence="5">Carboxylic ester hydrolase</fullName>
        <ecNumber evidence="5">3.1.1.-</ecNumber>
    </recommendedName>
</protein>
<evidence type="ECO:0000256" key="6">
    <source>
        <dbReference type="SAM" id="MobiDB-lite"/>
    </source>
</evidence>
<accession>A0ABQ8SM84</accession>
<organism evidence="8 9">
    <name type="scientific">Periplaneta americana</name>
    <name type="common">American cockroach</name>
    <name type="synonym">Blatta americana</name>
    <dbReference type="NCBI Taxonomy" id="6978"/>
    <lineage>
        <taxon>Eukaryota</taxon>
        <taxon>Metazoa</taxon>
        <taxon>Ecdysozoa</taxon>
        <taxon>Arthropoda</taxon>
        <taxon>Hexapoda</taxon>
        <taxon>Insecta</taxon>
        <taxon>Pterygota</taxon>
        <taxon>Neoptera</taxon>
        <taxon>Polyneoptera</taxon>
        <taxon>Dictyoptera</taxon>
        <taxon>Blattodea</taxon>
        <taxon>Blattoidea</taxon>
        <taxon>Blattidae</taxon>
        <taxon>Blattinae</taxon>
        <taxon>Periplaneta</taxon>
    </lineage>
</organism>
<keyword evidence="2" id="KW-0719">Serine esterase</keyword>
<evidence type="ECO:0000256" key="3">
    <source>
        <dbReference type="ARBA" id="ARBA00022801"/>
    </source>
</evidence>
<dbReference type="EC" id="3.1.1.-" evidence="5"/>
<evidence type="ECO:0000313" key="9">
    <source>
        <dbReference type="Proteomes" id="UP001148838"/>
    </source>
</evidence>
<dbReference type="PANTHER" id="PTHR43142">
    <property type="entry name" value="CARBOXYLIC ESTER HYDROLASE"/>
    <property type="match status" value="1"/>
</dbReference>
<evidence type="ECO:0000256" key="2">
    <source>
        <dbReference type="ARBA" id="ARBA00022487"/>
    </source>
</evidence>
<dbReference type="PROSITE" id="PS00122">
    <property type="entry name" value="CARBOXYLESTERASE_B_1"/>
    <property type="match status" value="1"/>
</dbReference>
<evidence type="ECO:0000256" key="5">
    <source>
        <dbReference type="RuleBase" id="RU361235"/>
    </source>
</evidence>
<sequence>MFNKSRAVASWSKAFRLGLALRNARWFESSWAKKFSHEISASVWDRCPPSIVMHLGSYDSIWSESSRQPQAPTEYWCGTSNTKQIVFQPPEPVGPWNGTLDATKFGNKCPVIQRSPQESDLRDLESYANAESVEDCLNLNVYTPKLGNSTPGVAVMVYIHGGSFRVGSAQEFWPSYLLEKEVVLVVPQYRLGPLGFLSLQTEDVPGNVGLLDLLLALRWVQTHISHFGGDPRQVTIFGQSAGGAAVTLLMVTPLADKSKPWRYVATRTLVFTKIEDLLAGGRGTGGNHPVIQTAGSHKFLVEHPLKSLQEGRFLQVPMMGGVTRHEGSFILGSKAMLASQTLVNDLRFSCSLSDIYDIILQHYNLLHNKDFIRHNLTRATLKFSGIEDPTGMVTDVLNEKYFQPGQLGDFNAMVPGLVDEPGGSLPSSHKPAIGPYPEQD</sequence>
<dbReference type="Gene3D" id="3.40.50.1820">
    <property type="entry name" value="alpha/beta hydrolase"/>
    <property type="match status" value="2"/>
</dbReference>
<evidence type="ECO:0000259" key="7">
    <source>
        <dbReference type="Pfam" id="PF00135"/>
    </source>
</evidence>
<dbReference type="EMBL" id="JAJSOF020000023">
    <property type="protein sequence ID" value="KAJ4435296.1"/>
    <property type="molecule type" value="Genomic_DNA"/>
</dbReference>
<dbReference type="Proteomes" id="UP001148838">
    <property type="component" value="Unassembled WGS sequence"/>
</dbReference>
<comment type="similarity">
    <text evidence="1 5">Belongs to the type-B carboxylesterase/lipase family.</text>
</comment>